<comment type="caution">
    <text evidence="1">The sequence shown here is derived from an EMBL/GenBank/DDBJ whole genome shotgun (WGS) entry which is preliminary data.</text>
</comment>
<protein>
    <submittedName>
        <fullName evidence="1">Uncharacterized protein</fullName>
    </submittedName>
</protein>
<organism evidence="1">
    <name type="scientific">marine sediment metagenome</name>
    <dbReference type="NCBI Taxonomy" id="412755"/>
    <lineage>
        <taxon>unclassified sequences</taxon>
        <taxon>metagenomes</taxon>
        <taxon>ecological metagenomes</taxon>
    </lineage>
</organism>
<dbReference type="EMBL" id="LAZR01002412">
    <property type="protein sequence ID" value="KKN30368.1"/>
    <property type="molecule type" value="Genomic_DNA"/>
</dbReference>
<proteinExistence type="predicted"/>
<reference evidence="1" key="1">
    <citation type="journal article" date="2015" name="Nature">
        <title>Complex archaea that bridge the gap between prokaryotes and eukaryotes.</title>
        <authorList>
            <person name="Spang A."/>
            <person name="Saw J.H."/>
            <person name="Jorgensen S.L."/>
            <person name="Zaremba-Niedzwiedzka K."/>
            <person name="Martijn J."/>
            <person name="Lind A.E."/>
            <person name="van Eijk R."/>
            <person name="Schleper C."/>
            <person name="Guy L."/>
            <person name="Ettema T.J."/>
        </authorList>
    </citation>
    <scope>NUCLEOTIDE SEQUENCE</scope>
</reference>
<sequence>MSAWARLDWFVLNGAVSLVLAAGILIGVVAAQTFEDPPPEPVVVTVEIEAPADPAYIVVEYIGEAFTEAAYHERVRAQIERNGFEAICVQHLGTLAREARYLSVNSARQNLVYVTECGRMSTQPDKQSTEDTP</sequence>
<gene>
    <name evidence="1" type="ORF">LCGC14_0834710</name>
</gene>
<name>A0A0F9SMB7_9ZZZZ</name>
<evidence type="ECO:0000313" key="1">
    <source>
        <dbReference type="EMBL" id="KKN30368.1"/>
    </source>
</evidence>
<dbReference type="AlphaFoldDB" id="A0A0F9SMB7"/>
<accession>A0A0F9SMB7</accession>